<dbReference type="RefSeq" id="WP_344783145.1">
    <property type="nucleotide sequence ID" value="NZ_BAAAZW010000005.1"/>
</dbReference>
<comment type="caution">
    <text evidence="3">The sequence shown here is derived from an EMBL/GenBank/DDBJ whole genome shotgun (WGS) entry which is preliminary data.</text>
</comment>
<organism evidence="3 4">
    <name type="scientific">Gordonia caeni</name>
    <dbReference type="NCBI Taxonomy" id="1007097"/>
    <lineage>
        <taxon>Bacteria</taxon>
        <taxon>Bacillati</taxon>
        <taxon>Actinomycetota</taxon>
        <taxon>Actinomycetes</taxon>
        <taxon>Mycobacteriales</taxon>
        <taxon>Gordoniaceae</taxon>
        <taxon>Gordonia</taxon>
    </lineage>
</organism>
<dbReference type="SMART" id="SM00347">
    <property type="entry name" value="HTH_MARR"/>
    <property type="match status" value="1"/>
</dbReference>
<dbReference type="EMBL" id="BAAAZW010000005">
    <property type="protein sequence ID" value="GAA3959870.1"/>
    <property type="molecule type" value="Genomic_DNA"/>
</dbReference>
<dbReference type="Pfam" id="PF12802">
    <property type="entry name" value="MarR_2"/>
    <property type="match status" value="1"/>
</dbReference>
<protein>
    <recommendedName>
        <fullName evidence="2">HTH marR-type domain-containing protein</fullName>
    </recommendedName>
</protein>
<dbReference type="Proteomes" id="UP001418444">
    <property type="component" value="Unassembled WGS sequence"/>
</dbReference>
<dbReference type="Gene3D" id="1.10.10.10">
    <property type="entry name" value="Winged helix-like DNA-binding domain superfamily/Winged helix DNA-binding domain"/>
    <property type="match status" value="1"/>
</dbReference>
<dbReference type="SUPFAM" id="SSF46785">
    <property type="entry name" value="Winged helix' DNA-binding domain"/>
    <property type="match status" value="1"/>
</dbReference>
<proteinExistence type="predicted"/>
<name>A0ABP7P5B6_9ACTN</name>
<dbReference type="InterPro" id="IPR036390">
    <property type="entry name" value="WH_DNA-bd_sf"/>
</dbReference>
<dbReference type="InterPro" id="IPR000835">
    <property type="entry name" value="HTH_MarR-typ"/>
</dbReference>
<evidence type="ECO:0000313" key="3">
    <source>
        <dbReference type="EMBL" id="GAA3959870.1"/>
    </source>
</evidence>
<evidence type="ECO:0000313" key="4">
    <source>
        <dbReference type="Proteomes" id="UP001418444"/>
    </source>
</evidence>
<sequence length="159" mass="17247">MRQNTGEGPELGDEASRRLGGAMGRLEALRRHRVDSGAPDSPGTADMRLLWLLRDSGPQTLSEITAALGLERSTVNRQVNAAVDAGLLDKTRVSGSSAHRVALTGEGQRAFERGARHILSSIERALAEMGPRDAMTLIDLVERFVDVYGRQLGDPPKEY</sequence>
<evidence type="ECO:0000256" key="1">
    <source>
        <dbReference type="SAM" id="MobiDB-lite"/>
    </source>
</evidence>
<keyword evidence="4" id="KW-1185">Reference proteome</keyword>
<dbReference type="InterPro" id="IPR036388">
    <property type="entry name" value="WH-like_DNA-bd_sf"/>
</dbReference>
<evidence type="ECO:0000259" key="2">
    <source>
        <dbReference type="SMART" id="SM00347"/>
    </source>
</evidence>
<feature type="domain" description="HTH marR-type" evidence="2">
    <location>
        <begin position="35"/>
        <end position="134"/>
    </location>
</feature>
<feature type="region of interest" description="Disordered" evidence="1">
    <location>
        <begin position="1"/>
        <end position="21"/>
    </location>
</feature>
<gene>
    <name evidence="3" type="ORF">GCM10022231_19610</name>
</gene>
<accession>A0ABP7P5B6</accession>
<reference evidence="4" key="1">
    <citation type="journal article" date="2019" name="Int. J. Syst. Evol. Microbiol.">
        <title>The Global Catalogue of Microorganisms (GCM) 10K type strain sequencing project: providing services to taxonomists for standard genome sequencing and annotation.</title>
        <authorList>
            <consortium name="The Broad Institute Genomics Platform"/>
            <consortium name="The Broad Institute Genome Sequencing Center for Infectious Disease"/>
            <person name="Wu L."/>
            <person name="Ma J."/>
        </authorList>
    </citation>
    <scope>NUCLEOTIDE SEQUENCE [LARGE SCALE GENOMIC DNA]</scope>
    <source>
        <strain evidence="4">JCM 16923</strain>
    </source>
</reference>